<sequence length="57" mass="5953" precursor="true">MRQFVCVVLFASATVLGIAGCGPDNSTTVSPVDDSVVQTPEEMAAMEAEYASQQGSR</sequence>
<evidence type="ECO:0000313" key="2">
    <source>
        <dbReference type="EMBL" id="TWU37090.1"/>
    </source>
</evidence>
<protein>
    <recommendedName>
        <fullName evidence="4">Secreted protein</fullName>
    </recommendedName>
</protein>
<feature type="signal peptide" evidence="1">
    <location>
        <begin position="1"/>
        <end position="21"/>
    </location>
</feature>
<organism evidence="2 3">
    <name type="scientific">Novipirellula artificiosorum</name>
    <dbReference type="NCBI Taxonomy" id="2528016"/>
    <lineage>
        <taxon>Bacteria</taxon>
        <taxon>Pseudomonadati</taxon>
        <taxon>Planctomycetota</taxon>
        <taxon>Planctomycetia</taxon>
        <taxon>Pirellulales</taxon>
        <taxon>Pirellulaceae</taxon>
        <taxon>Novipirellula</taxon>
    </lineage>
</organism>
<dbReference type="PROSITE" id="PS51257">
    <property type="entry name" value="PROKAR_LIPOPROTEIN"/>
    <property type="match status" value="1"/>
</dbReference>
<keyword evidence="3" id="KW-1185">Reference proteome</keyword>
<evidence type="ECO:0000313" key="3">
    <source>
        <dbReference type="Proteomes" id="UP000319143"/>
    </source>
</evidence>
<feature type="chain" id="PRO_5022985298" description="Secreted protein" evidence="1">
    <location>
        <begin position="22"/>
        <end position="57"/>
    </location>
</feature>
<name>A0A5C6DJT6_9BACT</name>
<dbReference type="Proteomes" id="UP000319143">
    <property type="component" value="Unassembled WGS sequence"/>
</dbReference>
<gene>
    <name evidence="2" type="ORF">Poly41_32170</name>
</gene>
<evidence type="ECO:0008006" key="4">
    <source>
        <dbReference type="Google" id="ProtNLM"/>
    </source>
</evidence>
<proteinExistence type="predicted"/>
<dbReference type="AlphaFoldDB" id="A0A5C6DJT6"/>
<accession>A0A5C6DJT6</accession>
<dbReference type="EMBL" id="SJPV01000005">
    <property type="protein sequence ID" value="TWU37090.1"/>
    <property type="molecule type" value="Genomic_DNA"/>
</dbReference>
<dbReference type="RefSeq" id="WP_197231360.1">
    <property type="nucleotide sequence ID" value="NZ_SJPV01000005.1"/>
</dbReference>
<reference evidence="2 3" key="1">
    <citation type="submission" date="2019-02" db="EMBL/GenBank/DDBJ databases">
        <title>Deep-cultivation of Planctomycetes and their phenomic and genomic characterization uncovers novel biology.</title>
        <authorList>
            <person name="Wiegand S."/>
            <person name="Jogler M."/>
            <person name="Boedeker C."/>
            <person name="Pinto D."/>
            <person name="Vollmers J."/>
            <person name="Rivas-Marin E."/>
            <person name="Kohn T."/>
            <person name="Peeters S.H."/>
            <person name="Heuer A."/>
            <person name="Rast P."/>
            <person name="Oberbeckmann S."/>
            <person name="Bunk B."/>
            <person name="Jeske O."/>
            <person name="Meyerdierks A."/>
            <person name="Storesund J.E."/>
            <person name="Kallscheuer N."/>
            <person name="Luecker S."/>
            <person name="Lage O.M."/>
            <person name="Pohl T."/>
            <person name="Merkel B.J."/>
            <person name="Hornburger P."/>
            <person name="Mueller R.-W."/>
            <person name="Bruemmer F."/>
            <person name="Labrenz M."/>
            <person name="Spormann A.M."/>
            <person name="Op Den Camp H."/>
            <person name="Overmann J."/>
            <person name="Amann R."/>
            <person name="Jetten M.S.M."/>
            <person name="Mascher T."/>
            <person name="Medema M.H."/>
            <person name="Devos D.P."/>
            <person name="Kaster A.-K."/>
            <person name="Ovreas L."/>
            <person name="Rohde M."/>
            <person name="Galperin M.Y."/>
            <person name="Jogler C."/>
        </authorList>
    </citation>
    <scope>NUCLEOTIDE SEQUENCE [LARGE SCALE GENOMIC DNA]</scope>
    <source>
        <strain evidence="2 3">Poly41</strain>
    </source>
</reference>
<keyword evidence="1" id="KW-0732">Signal</keyword>
<comment type="caution">
    <text evidence="2">The sequence shown here is derived from an EMBL/GenBank/DDBJ whole genome shotgun (WGS) entry which is preliminary data.</text>
</comment>
<evidence type="ECO:0000256" key="1">
    <source>
        <dbReference type="SAM" id="SignalP"/>
    </source>
</evidence>